<dbReference type="RefSeq" id="WP_104387194.1">
    <property type="nucleotide sequence ID" value="NZ_PGEM01000042.1"/>
</dbReference>
<dbReference type="Gene3D" id="3.40.390.10">
    <property type="entry name" value="Collagenase (Catalytic Domain)"/>
    <property type="match status" value="1"/>
</dbReference>
<dbReference type="OrthoDB" id="481529at2"/>
<evidence type="ECO:0000313" key="1">
    <source>
        <dbReference type="EMBL" id="PPJ63985.1"/>
    </source>
</evidence>
<evidence type="ECO:0000313" key="2">
    <source>
        <dbReference type="Proteomes" id="UP000239589"/>
    </source>
</evidence>
<comment type="caution">
    <text evidence="1">The sequence shown here is derived from an EMBL/GenBank/DDBJ whole genome shotgun (WGS) entry which is preliminary data.</text>
</comment>
<gene>
    <name evidence="1" type="ORF">CUN59_07140</name>
</gene>
<proteinExistence type="predicted"/>
<dbReference type="InterPro" id="IPR024079">
    <property type="entry name" value="MetalloPept_cat_dom_sf"/>
</dbReference>
<dbReference type="EMBL" id="PGEM01000042">
    <property type="protein sequence ID" value="PPJ63985.1"/>
    <property type="molecule type" value="Genomic_DNA"/>
</dbReference>
<sequence>MSLYDRLNLTKKPKTNRKSQVPIWERLNLERPAKPRCQGCRSRIQLDWRICPSCGSFLTSKEPEMHYCIWIDISGSIHANDHNNTMLEIMADALAKVFSAFRSVHVFLTSEKPEEKEWGRNFTHVYVFSDQQPVDYLGIASFRHHQVTDIAAVRIDQIINTANQANLNLGQFSNLIANTIAHEIGHTLGLDHSLLPTDVMHDGLDHRIHSLMPPSFHVGQIISMNKAIRHRLTLIHPPNY</sequence>
<keyword evidence="2" id="KW-1185">Reference proteome</keyword>
<dbReference type="AlphaFoldDB" id="A0A2S6CW21"/>
<dbReference type="Pfam" id="PF13582">
    <property type="entry name" value="Reprolysin_3"/>
    <property type="match status" value="1"/>
</dbReference>
<organism evidence="1 2">
    <name type="scientific">Cuspidothrix issatschenkoi CHARLIE-1</name>
    <dbReference type="NCBI Taxonomy" id="2052836"/>
    <lineage>
        <taxon>Bacteria</taxon>
        <taxon>Bacillati</taxon>
        <taxon>Cyanobacteriota</taxon>
        <taxon>Cyanophyceae</taxon>
        <taxon>Nostocales</taxon>
        <taxon>Aphanizomenonaceae</taxon>
        <taxon>Cuspidothrix</taxon>
    </lineage>
</organism>
<dbReference type="GO" id="GO:0008237">
    <property type="term" value="F:metallopeptidase activity"/>
    <property type="evidence" value="ECO:0007669"/>
    <property type="project" value="InterPro"/>
</dbReference>
<accession>A0A2S6CW21</accession>
<dbReference type="SUPFAM" id="SSF55486">
    <property type="entry name" value="Metalloproteases ('zincins'), catalytic domain"/>
    <property type="match status" value="1"/>
</dbReference>
<dbReference type="Proteomes" id="UP000239589">
    <property type="component" value="Unassembled WGS sequence"/>
</dbReference>
<reference evidence="1 2" key="1">
    <citation type="submission" date="2018-02" db="EMBL/GenBank/DDBJ databases">
        <title>Discovery of a pederin family compound in a non-symbiotic bloom-forming cyanobacterium.</title>
        <authorList>
            <person name="Kust A."/>
            <person name="Mares J."/>
            <person name="Jokela J."/>
            <person name="Urajova P."/>
            <person name="Hajek J."/>
            <person name="Saurav K."/>
            <person name="Voracova K."/>
            <person name="Fewer D.P."/>
            <person name="Haapaniemi E."/>
            <person name="Permi P."/>
            <person name="Rehakova K."/>
            <person name="Sivonen K."/>
            <person name="Hrouzek P."/>
        </authorList>
    </citation>
    <scope>NUCLEOTIDE SEQUENCE [LARGE SCALE GENOMIC DNA]</scope>
    <source>
        <strain evidence="1 2">CHARLIE-1</strain>
    </source>
</reference>
<protein>
    <submittedName>
        <fullName evidence="1">Peptidase M10A and M12B matrixin and adamalysin</fullName>
    </submittedName>
</protein>
<name>A0A2S6CW21_9CYAN</name>